<proteinExistence type="predicted"/>
<gene>
    <name evidence="8" type="ORF">UV05_C0038G0003</name>
</gene>
<evidence type="ECO:0000313" key="9">
    <source>
        <dbReference type="Proteomes" id="UP000034875"/>
    </source>
</evidence>
<dbReference type="InterPro" id="IPR029044">
    <property type="entry name" value="Nucleotide-diphossugar_trans"/>
</dbReference>
<dbReference type="Pfam" id="PF13641">
    <property type="entry name" value="Glyco_tranf_2_3"/>
    <property type="match status" value="1"/>
</dbReference>
<evidence type="ECO:0000256" key="3">
    <source>
        <dbReference type="ARBA" id="ARBA00022676"/>
    </source>
</evidence>
<dbReference type="InterPro" id="IPR011050">
    <property type="entry name" value="Pectin_lyase_fold/virulence"/>
</dbReference>
<dbReference type="InterPro" id="IPR018392">
    <property type="entry name" value="LysM"/>
</dbReference>
<sequence length="798" mass="91467">MAELLNNYLYILLLYFPLGVIGIWRWSVWIAKKVIAKKYRPVGKNGYNNTLSIVVPVYNEEPPDIFFKALESWISNEPDEIIAVIDYTDEVCIESFKKFQEKNNKLILIVTKRPGKREALSDGIRAAKGNIIALVDSDTIWDPNIKGALLSPFADPLVGGVGPRQDVWDANTLARRLFNIHLDHRYFDEMTYLATVANALTCISGRTALYRKKAIKDVCEELENETFMGVKCISGDDKCLTRLAQERGWKVRYQANVRVLTPGAPDLLTLFKQHIRWTRNSYRSDLKSLLSKWIWKREKFLAFHMIDRFTQPFTLILGPIYFIFSIIWGHWLAAGILLIWWHFSRGIKLYPHLKHRPSDILILPFYIFTTYLMAILKIYAMVTIRQQGWITRWDKGRLQSEPNNILGAIKLTVPYFATALIIMLLSFGVIKYKYFITPITPILNAENVTTVNIIDNCRQTVLNNFENRQSGYYTIERGDTLSMIANKYNSDLFGIIEANNDTIPNPDYIEIEQRLRIPALELRNALEKNELISFKKPEITFDESSNTIYIEGRGSITTLPEIYNALNRKPVIEKLSNKEWLLKTNLLVRKGVTLVIDDNDVSWLKLKSDKDGFVWLQSNSGNILIKNTKITSWDEGNQTPDTNYEDGRSFILARQNGRMDIINSELSFLGYKDSLKFGVAWHATDISSTSSYLITGQILGSKFYNNYSSIYLSGTFETMIANNEIVHNIQGGIDIRNGVSNLLIENNRLYDNGDDNCLQNPSSRQIMEHNKVRQAVASRPLIGLTSIINAITIPNNDQ</sequence>
<keyword evidence="3" id="KW-0328">Glycosyltransferase</keyword>
<dbReference type="CDD" id="cd00118">
    <property type="entry name" value="LysM"/>
    <property type="match status" value="1"/>
</dbReference>
<comment type="caution">
    <text evidence="8">The sequence shown here is derived from an EMBL/GenBank/DDBJ whole genome shotgun (WGS) entry which is preliminary data.</text>
</comment>
<evidence type="ECO:0000256" key="1">
    <source>
        <dbReference type="ARBA" id="ARBA00004236"/>
    </source>
</evidence>
<dbReference type="InterPro" id="IPR036779">
    <property type="entry name" value="LysM_dom_sf"/>
</dbReference>
<dbReference type="GO" id="GO:0030213">
    <property type="term" value="P:hyaluronan biosynthetic process"/>
    <property type="evidence" value="ECO:0007669"/>
    <property type="project" value="TreeGrafter"/>
</dbReference>
<comment type="subcellular location">
    <subcellularLocation>
        <location evidence="1">Cell membrane</location>
    </subcellularLocation>
</comment>
<dbReference type="SUPFAM" id="SSF54106">
    <property type="entry name" value="LysM domain"/>
    <property type="match status" value="1"/>
</dbReference>
<dbReference type="Gene3D" id="3.90.550.10">
    <property type="entry name" value="Spore Coat Polysaccharide Biosynthesis Protein SpsA, Chain A"/>
    <property type="match status" value="1"/>
</dbReference>
<feature type="transmembrane region" description="Helical" evidence="6">
    <location>
        <begin position="405"/>
        <end position="430"/>
    </location>
</feature>
<evidence type="ECO:0000259" key="7">
    <source>
        <dbReference type="PROSITE" id="PS51782"/>
    </source>
</evidence>
<dbReference type="Pfam" id="PF13229">
    <property type="entry name" value="Beta_helix"/>
    <property type="match status" value="1"/>
</dbReference>
<dbReference type="Gene3D" id="2.160.20.10">
    <property type="entry name" value="Single-stranded right-handed beta-helix, Pectin lyase-like"/>
    <property type="match status" value="1"/>
</dbReference>
<keyword evidence="2" id="KW-1003">Cell membrane</keyword>
<dbReference type="SMART" id="SM00257">
    <property type="entry name" value="LysM"/>
    <property type="match status" value="1"/>
</dbReference>
<dbReference type="GO" id="GO:0085029">
    <property type="term" value="P:extracellular matrix assembly"/>
    <property type="evidence" value="ECO:0007669"/>
    <property type="project" value="TreeGrafter"/>
</dbReference>
<dbReference type="PATRIC" id="fig|1618341.3.peg.569"/>
<dbReference type="PANTHER" id="PTHR22913">
    <property type="entry name" value="HYALURONAN SYNTHASE"/>
    <property type="match status" value="1"/>
</dbReference>
<dbReference type="Proteomes" id="UP000034875">
    <property type="component" value="Unassembled WGS sequence"/>
</dbReference>
<dbReference type="EMBL" id="LCCZ01000038">
    <property type="protein sequence ID" value="KKS42668.1"/>
    <property type="molecule type" value="Genomic_DNA"/>
</dbReference>
<evidence type="ECO:0000256" key="5">
    <source>
        <dbReference type="ARBA" id="ARBA00023136"/>
    </source>
</evidence>
<keyword evidence="6" id="KW-0812">Transmembrane</keyword>
<dbReference type="GO" id="GO:0050501">
    <property type="term" value="F:hyaluronan synthase activity"/>
    <property type="evidence" value="ECO:0007669"/>
    <property type="project" value="TreeGrafter"/>
</dbReference>
<protein>
    <submittedName>
        <fullName evidence="8">Glycosyl transferase family 2</fullName>
    </submittedName>
</protein>
<dbReference type="InterPro" id="IPR039448">
    <property type="entry name" value="Beta_helix"/>
</dbReference>
<dbReference type="SUPFAM" id="SSF51126">
    <property type="entry name" value="Pectin lyase-like"/>
    <property type="match status" value="1"/>
</dbReference>
<feature type="transmembrane region" description="Helical" evidence="6">
    <location>
        <begin position="313"/>
        <end position="341"/>
    </location>
</feature>
<dbReference type="Pfam" id="PF01476">
    <property type="entry name" value="LysM"/>
    <property type="match status" value="1"/>
</dbReference>
<organism evidence="8 9">
    <name type="scientific">candidate division CPR1 bacterium GW2011_GWA2_42_17</name>
    <dbReference type="NCBI Taxonomy" id="1618341"/>
    <lineage>
        <taxon>Bacteria</taxon>
        <taxon>candidate division CPR1</taxon>
    </lineage>
</organism>
<evidence type="ECO:0000313" key="8">
    <source>
        <dbReference type="EMBL" id="KKS42668.1"/>
    </source>
</evidence>
<feature type="transmembrane region" description="Helical" evidence="6">
    <location>
        <begin position="361"/>
        <end position="384"/>
    </location>
</feature>
<keyword evidence="6" id="KW-1133">Transmembrane helix</keyword>
<feature type="transmembrane region" description="Helical" evidence="6">
    <location>
        <begin position="12"/>
        <end position="31"/>
    </location>
</feature>
<keyword evidence="4 8" id="KW-0808">Transferase</keyword>
<evidence type="ECO:0000256" key="2">
    <source>
        <dbReference type="ARBA" id="ARBA00022475"/>
    </source>
</evidence>
<dbReference type="PANTHER" id="PTHR22913:SF12">
    <property type="entry name" value="MANNURONAN SYNTHASE"/>
    <property type="match status" value="1"/>
</dbReference>
<dbReference type="SUPFAM" id="SSF53448">
    <property type="entry name" value="Nucleotide-diphospho-sugar transferases"/>
    <property type="match status" value="1"/>
</dbReference>
<accession>A0A0G1BZ23</accession>
<reference evidence="8 9" key="1">
    <citation type="journal article" date="2015" name="Nature">
        <title>rRNA introns, odd ribosomes, and small enigmatic genomes across a large radiation of phyla.</title>
        <authorList>
            <person name="Brown C.T."/>
            <person name="Hug L.A."/>
            <person name="Thomas B.C."/>
            <person name="Sharon I."/>
            <person name="Castelle C.J."/>
            <person name="Singh A."/>
            <person name="Wilkins M.J."/>
            <person name="Williams K.H."/>
            <person name="Banfield J.F."/>
        </authorList>
    </citation>
    <scope>NUCLEOTIDE SEQUENCE [LARGE SCALE GENOMIC DNA]</scope>
</reference>
<dbReference type="GO" id="GO:0005886">
    <property type="term" value="C:plasma membrane"/>
    <property type="evidence" value="ECO:0007669"/>
    <property type="project" value="UniProtKB-SubCell"/>
</dbReference>
<evidence type="ECO:0000256" key="6">
    <source>
        <dbReference type="SAM" id="Phobius"/>
    </source>
</evidence>
<name>A0A0G1BZ23_9BACT</name>
<evidence type="ECO:0000256" key="4">
    <source>
        <dbReference type="ARBA" id="ARBA00022679"/>
    </source>
</evidence>
<keyword evidence="5 6" id="KW-0472">Membrane</keyword>
<dbReference type="AlphaFoldDB" id="A0A0G1BZ23"/>
<dbReference type="InterPro" id="IPR012334">
    <property type="entry name" value="Pectin_lyas_fold"/>
</dbReference>
<dbReference type="Gene3D" id="3.10.350.10">
    <property type="entry name" value="LysM domain"/>
    <property type="match status" value="1"/>
</dbReference>
<feature type="domain" description="LysM" evidence="7">
    <location>
        <begin position="471"/>
        <end position="517"/>
    </location>
</feature>
<dbReference type="PROSITE" id="PS51782">
    <property type="entry name" value="LYSM"/>
    <property type="match status" value="1"/>
</dbReference>